<name>A0A917RVJ2_9NOCA</name>
<evidence type="ECO:0000313" key="1">
    <source>
        <dbReference type="EMBL" id="GGL37073.1"/>
    </source>
</evidence>
<dbReference type="EMBL" id="BMMH01000019">
    <property type="protein sequence ID" value="GGL37073.1"/>
    <property type="molecule type" value="Genomic_DNA"/>
</dbReference>
<keyword evidence="2" id="KW-1185">Reference proteome</keyword>
<accession>A0A917RVJ2</accession>
<proteinExistence type="predicted"/>
<dbReference type="AlphaFoldDB" id="A0A917RVJ2"/>
<reference evidence="1" key="1">
    <citation type="journal article" date="2014" name="Int. J. Syst. Evol. Microbiol.">
        <title>Complete genome sequence of Corynebacterium casei LMG S-19264T (=DSM 44701T), isolated from a smear-ripened cheese.</title>
        <authorList>
            <consortium name="US DOE Joint Genome Institute (JGI-PGF)"/>
            <person name="Walter F."/>
            <person name="Albersmeier A."/>
            <person name="Kalinowski J."/>
            <person name="Ruckert C."/>
        </authorList>
    </citation>
    <scope>NUCLEOTIDE SEQUENCE</scope>
    <source>
        <strain evidence="1">CGMCC 4.3508</strain>
    </source>
</reference>
<reference evidence="1" key="2">
    <citation type="submission" date="2020-09" db="EMBL/GenBank/DDBJ databases">
        <authorList>
            <person name="Sun Q."/>
            <person name="Zhou Y."/>
        </authorList>
    </citation>
    <scope>NUCLEOTIDE SEQUENCE</scope>
    <source>
        <strain evidence="1">CGMCC 4.3508</strain>
    </source>
</reference>
<comment type="caution">
    <text evidence="1">The sequence shown here is derived from an EMBL/GenBank/DDBJ whole genome shotgun (WGS) entry which is preliminary data.</text>
</comment>
<gene>
    <name evidence="1" type="ORF">GCM10011588_59740</name>
</gene>
<protein>
    <submittedName>
        <fullName evidence="1">Uncharacterized protein</fullName>
    </submittedName>
</protein>
<evidence type="ECO:0000313" key="2">
    <source>
        <dbReference type="Proteomes" id="UP000638263"/>
    </source>
</evidence>
<dbReference type="Proteomes" id="UP000638263">
    <property type="component" value="Unassembled WGS sequence"/>
</dbReference>
<sequence length="93" mass="9659">MPGQRDARVSAVIGSFGRPVRSALSGPLEIFPVMSMAQMSPTAGPGRRVLCCDRLRQWCGAAPCIRPATAGSAATASTTVTIPTTHDVHDAPL</sequence>
<organism evidence="1 2">
    <name type="scientific">Nocardia jinanensis</name>
    <dbReference type="NCBI Taxonomy" id="382504"/>
    <lineage>
        <taxon>Bacteria</taxon>
        <taxon>Bacillati</taxon>
        <taxon>Actinomycetota</taxon>
        <taxon>Actinomycetes</taxon>
        <taxon>Mycobacteriales</taxon>
        <taxon>Nocardiaceae</taxon>
        <taxon>Nocardia</taxon>
    </lineage>
</organism>